<evidence type="ECO:0000256" key="1">
    <source>
        <dbReference type="SAM" id="MobiDB-lite"/>
    </source>
</evidence>
<feature type="region of interest" description="Disordered" evidence="1">
    <location>
        <begin position="16"/>
        <end position="48"/>
    </location>
</feature>
<name>A0ABS8DS25_9GAMM</name>
<evidence type="ECO:0000313" key="2">
    <source>
        <dbReference type="EMBL" id="MCB8889058.1"/>
    </source>
</evidence>
<dbReference type="EMBL" id="WHVL01000002">
    <property type="protein sequence ID" value="MCB8889058.1"/>
    <property type="molecule type" value="Genomic_DNA"/>
</dbReference>
<sequence>MTLLFVGPLISQFQAGHHGSAHQDTGHHHAQHDHAASHHGTAKHHQTAGAEDLSNWHVLCGYCELWQHTPTLFLRLPDIARQAFVPRQGGFIAPSIGTLRQSNYPHALTRGPPVFAHCEFQTNCNDDRDSKALNQKTNSAF</sequence>
<gene>
    <name evidence="2" type="ORF">GEV37_08015</name>
</gene>
<organism evidence="2 3">
    <name type="scientific">Vreelandella malpeensis</name>
    <dbReference type="NCBI Taxonomy" id="1172368"/>
    <lineage>
        <taxon>Bacteria</taxon>
        <taxon>Pseudomonadati</taxon>
        <taxon>Pseudomonadota</taxon>
        <taxon>Gammaproteobacteria</taxon>
        <taxon>Oceanospirillales</taxon>
        <taxon>Halomonadaceae</taxon>
        <taxon>Vreelandella</taxon>
    </lineage>
</organism>
<accession>A0ABS8DS25</accession>
<comment type="caution">
    <text evidence="2">The sequence shown here is derived from an EMBL/GenBank/DDBJ whole genome shotgun (WGS) entry which is preliminary data.</text>
</comment>
<feature type="compositionally biased region" description="Basic and acidic residues" evidence="1">
    <location>
        <begin position="24"/>
        <end position="36"/>
    </location>
</feature>
<proteinExistence type="predicted"/>
<reference evidence="2 3" key="1">
    <citation type="journal article" date="2021" name="Sci. Rep.">
        <title>Genome analysis of a halophilic bacterium Halomonas malpeensis YU-PRIM-29(T) reveals its exopolysaccharide and pigment producing capabilities.</title>
        <authorList>
            <person name="Athmika"/>
            <person name="Ghate S.D."/>
            <person name="Arun A.B."/>
            <person name="Rao S.S."/>
            <person name="Kumar S.T.A."/>
            <person name="Kandiyil M.K."/>
            <person name="Saptami K."/>
            <person name="Rekha P.D."/>
        </authorList>
    </citation>
    <scope>NUCLEOTIDE SEQUENCE [LARGE SCALE GENOMIC DNA]</scope>
    <source>
        <strain evidence="3">prim 29</strain>
    </source>
</reference>
<protein>
    <submittedName>
        <fullName evidence="2">DUF2946 domain-containing protein</fullName>
    </submittedName>
</protein>
<evidence type="ECO:0000313" key="3">
    <source>
        <dbReference type="Proteomes" id="UP001319882"/>
    </source>
</evidence>
<keyword evidence="3" id="KW-1185">Reference proteome</keyword>
<dbReference type="Pfam" id="PF11162">
    <property type="entry name" value="DUF2946"/>
    <property type="match status" value="1"/>
</dbReference>
<dbReference type="InterPro" id="IPR021333">
    <property type="entry name" value="DUF2946"/>
</dbReference>
<dbReference type="Proteomes" id="UP001319882">
    <property type="component" value="Unassembled WGS sequence"/>
</dbReference>